<evidence type="ECO:0000256" key="1">
    <source>
        <dbReference type="SAM" id="Phobius"/>
    </source>
</evidence>
<dbReference type="EMBL" id="PDGH01000124">
    <property type="protein sequence ID" value="POB44530.1"/>
    <property type="molecule type" value="Genomic_DNA"/>
</dbReference>
<keyword evidence="1" id="KW-0472">Membrane</keyword>
<dbReference type="PROSITE" id="PS50887">
    <property type="entry name" value="GGDEF"/>
    <property type="match status" value="1"/>
</dbReference>
<dbReference type="Gene3D" id="3.30.450.20">
    <property type="entry name" value="PAS domain"/>
    <property type="match status" value="1"/>
</dbReference>
<dbReference type="Pfam" id="PF00563">
    <property type="entry name" value="EAL"/>
    <property type="match status" value="1"/>
</dbReference>
<feature type="domain" description="GGDEF" evidence="3">
    <location>
        <begin position="363"/>
        <end position="494"/>
    </location>
</feature>
<dbReference type="CDD" id="cd18773">
    <property type="entry name" value="PDC1_HK_sensor"/>
    <property type="match status" value="1"/>
</dbReference>
<dbReference type="Proteomes" id="UP000237466">
    <property type="component" value="Unassembled WGS sequence"/>
</dbReference>
<keyword evidence="1" id="KW-1133">Transmembrane helix</keyword>
<dbReference type="Gene3D" id="3.30.70.270">
    <property type="match status" value="1"/>
</dbReference>
<dbReference type="InterPro" id="IPR001633">
    <property type="entry name" value="EAL_dom"/>
</dbReference>
<dbReference type="PANTHER" id="PTHR44757:SF2">
    <property type="entry name" value="BIOFILM ARCHITECTURE MAINTENANCE PROTEIN MBAA"/>
    <property type="match status" value="1"/>
</dbReference>
<organism evidence="4 5">
    <name type="scientific">Vibrio vulnificus</name>
    <dbReference type="NCBI Taxonomy" id="672"/>
    <lineage>
        <taxon>Bacteria</taxon>
        <taxon>Pseudomonadati</taxon>
        <taxon>Pseudomonadota</taxon>
        <taxon>Gammaproteobacteria</taxon>
        <taxon>Vibrionales</taxon>
        <taxon>Vibrionaceae</taxon>
        <taxon>Vibrio</taxon>
    </lineage>
</organism>
<evidence type="ECO:0000313" key="5">
    <source>
        <dbReference type="Proteomes" id="UP000237466"/>
    </source>
</evidence>
<evidence type="ECO:0000259" key="2">
    <source>
        <dbReference type="PROSITE" id="PS50883"/>
    </source>
</evidence>
<dbReference type="PANTHER" id="PTHR44757">
    <property type="entry name" value="DIGUANYLATE CYCLASE DGCP"/>
    <property type="match status" value="1"/>
</dbReference>
<evidence type="ECO:0000313" key="4">
    <source>
        <dbReference type="EMBL" id="POB44530.1"/>
    </source>
</evidence>
<dbReference type="Pfam" id="PF00990">
    <property type="entry name" value="GGDEF"/>
    <property type="match status" value="1"/>
</dbReference>
<dbReference type="NCBIfam" id="TIGR00254">
    <property type="entry name" value="GGDEF"/>
    <property type="match status" value="1"/>
</dbReference>
<dbReference type="InterPro" id="IPR000160">
    <property type="entry name" value="GGDEF_dom"/>
</dbReference>
<feature type="transmembrane region" description="Helical" evidence="1">
    <location>
        <begin position="12"/>
        <end position="31"/>
    </location>
</feature>
<dbReference type="AlphaFoldDB" id="A0A2S3QZ66"/>
<gene>
    <name evidence="4" type="ORF">CRN52_18180</name>
</gene>
<keyword evidence="1" id="KW-0812">Transmembrane</keyword>
<dbReference type="SMART" id="SM00267">
    <property type="entry name" value="GGDEF"/>
    <property type="match status" value="1"/>
</dbReference>
<comment type="caution">
    <text evidence="4">The sequence shown here is derived from an EMBL/GenBank/DDBJ whole genome shotgun (WGS) entry which is preliminary data.</text>
</comment>
<accession>A0A2S3QZ66</accession>
<evidence type="ECO:0000259" key="3">
    <source>
        <dbReference type="PROSITE" id="PS50887"/>
    </source>
</evidence>
<dbReference type="InterPro" id="IPR035919">
    <property type="entry name" value="EAL_sf"/>
</dbReference>
<dbReference type="SUPFAM" id="SSF55073">
    <property type="entry name" value="Nucleotide cyclase"/>
    <property type="match status" value="1"/>
</dbReference>
<sequence>MAGMKKNIWLLYWVLVVVTMGLFILFGHNFYHSNLQKYQDKQLLQLELFAASVDSLFKSQESLLEVVGHQLVEQNDFTRTAAMQIRPLLDNLMRIHPIIAGFGLANPNGDFIAVSSNVDLARAENLIANPATKIGFTEALNSNRMVLGHTYYFDAIDSLVIPIRKSIRNQRGEVEAVMTAGLKVESTLVFRNNIHANPYNIVSLIREDLYRTFVSADASLVNRYDAPIDDHRYKEVIAAAASQLSLSEPELKASQKAVTVTTNGPQVSYLMTVKYLSDYKVWAVSATEMHFIRQQFYSQLGFYLLIFTILQLAFYGLVRSIANNEQQTIERLNKQATHDTLTGLPNRLYLRNNVNSWLKNKTSPFSLLFIDMDNFKSVNDTHGHDFGDQVLKQITQRLGSFNNDQRLLVREASDEFILLVKESDPALLKSLATTMIAKMAEPYVINDVQFLLSCSVGIAVYPTHGNDLDALLRAADISMYRAKQERNSFNIFTTEMQEQHLYKTKVEQRLRFAIEQQKLFMVYQPQVDMDGKLHGVEALVRWQDEELGFVPPDLFIPVAESSGLMVKLGKFIIERSVSDIASYVLPQRQDLNLSINISVKQFIQQDFAEHLLTTIDTARLDRKRITLEITENLFIEDLEQFKPICNEMNQQGLKISLDDFGTGYSSLSMLKDLPIDELKIDKSFVDNIENDAKSFNMVKNIIAIGKNFGMAVLAEGVETELQANKLAECGCDLLQGYYYAKPLNVEQLQSYLDEQTEK</sequence>
<feature type="domain" description="EAL" evidence="2">
    <location>
        <begin position="503"/>
        <end position="756"/>
    </location>
</feature>
<dbReference type="PROSITE" id="PS50883">
    <property type="entry name" value="EAL"/>
    <property type="match status" value="1"/>
</dbReference>
<dbReference type="InterPro" id="IPR052155">
    <property type="entry name" value="Biofilm_reg_signaling"/>
</dbReference>
<dbReference type="CDD" id="cd01949">
    <property type="entry name" value="GGDEF"/>
    <property type="match status" value="1"/>
</dbReference>
<dbReference type="RefSeq" id="WP_103200879.1">
    <property type="nucleotide sequence ID" value="NZ_JAERID010000041.1"/>
</dbReference>
<feature type="transmembrane region" description="Helical" evidence="1">
    <location>
        <begin position="300"/>
        <end position="318"/>
    </location>
</feature>
<dbReference type="SMART" id="SM00052">
    <property type="entry name" value="EAL"/>
    <property type="match status" value="1"/>
</dbReference>
<dbReference type="SUPFAM" id="SSF141868">
    <property type="entry name" value="EAL domain-like"/>
    <property type="match status" value="1"/>
</dbReference>
<reference evidence="4 5" key="1">
    <citation type="journal article" date="2018" name="Front. Microbiol.">
        <title>Phylogeny of Vibrio vulnificus from the Analysis of the Core-Genome: Implications for Intra-Species Taxonomy.</title>
        <authorList>
            <person name="Roig F.J."/>
            <person name="Gonzalez-Candelas F."/>
            <person name="Sanjuan E."/>
            <person name="Fouz B."/>
            <person name="Feil E.J."/>
            <person name="Llorens C."/>
            <person name="Baker-Austin C."/>
            <person name="Oliver J.D."/>
            <person name="Danin-Poleg Y."/>
            <person name="Gibas C.J."/>
            <person name="Kashi Y."/>
            <person name="Gulig P.A."/>
            <person name="Morrison S.S."/>
            <person name="Amaro C."/>
        </authorList>
    </citation>
    <scope>NUCLEOTIDE SEQUENCE [LARGE SCALE GENOMIC DNA]</scope>
    <source>
        <strain evidence="4 5">CECT4608</strain>
    </source>
</reference>
<dbReference type="InterPro" id="IPR029787">
    <property type="entry name" value="Nucleotide_cyclase"/>
</dbReference>
<dbReference type="InterPro" id="IPR043128">
    <property type="entry name" value="Rev_trsase/Diguanyl_cyclase"/>
</dbReference>
<proteinExistence type="predicted"/>
<name>A0A2S3QZ66_VIBVL</name>
<protein>
    <submittedName>
        <fullName evidence="4">GGDEF-domain containing protein</fullName>
    </submittedName>
</protein>
<dbReference type="CDD" id="cd01948">
    <property type="entry name" value="EAL"/>
    <property type="match status" value="1"/>
</dbReference>
<dbReference type="Gene3D" id="3.20.20.450">
    <property type="entry name" value="EAL domain"/>
    <property type="match status" value="1"/>
</dbReference>